<evidence type="ECO:0000259" key="7">
    <source>
        <dbReference type="Pfam" id="PF00180"/>
    </source>
</evidence>
<dbReference type="Gene3D" id="3.40.718.10">
    <property type="entry name" value="Isopropylmalate Dehydrogenase"/>
    <property type="match status" value="1"/>
</dbReference>
<protein>
    <recommendedName>
        <fullName evidence="7">Isopropylmalate dehydrogenase-like domain-containing protein</fullName>
    </recommendedName>
</protein>
<dbReference type="PANTHER" id="PTHR43275:SF1">
    <property type="entry name" value="D-MALATE DEHYDROGENASE [DECARBOXYLATING]"/>
    <property type="match status" value="1"/>
</dbReference>
<feature type="domain" description="Isopropylmalate dehydrogenase-like" evidence="7">
    <location>
        <begin position="19"/>
        <end position="93"/>
    </location>
</feature>
<keyword evidence="6" id="KW-0464">Manganese</keyword>
<evidence type="ECO:0000256" key="6">
    <source>
        <dbReference type="ARBA" id="ARBA00023211"/>
    </source>
</evidence>
<comment type="caution">
    <text evidence="8">The sequence shown here is derived from an EMBL/GenBank/DDBJ whole genome shotgun (WGS) entry which is preliminary data.</text>
</comment>
<evidence type="ECO:0000256" key="5">
    <source>
        <dbReference type="ARBA" id="ARBA00023027"/>
    </source>
</evidence>
<dbReference type="Pfam" id="PF00180">
    <property type="entry name" value="Iso_dh"/>
    <property type="match status" value="1"/>
</dbReference>
<evidence type="ECO:0000256" key="1">
    <source>
        <dbReference type="ARBA" id="ARBA00001936"/>
    </source>
</evidence>
<comment type="cofactor">
    <cofactor evidence="2">
        <name>Mg(2+)</name>
        <dbReference type="ChEBI" id="CHEBI:18420"/>
    </cofactor>
</comment>
<evidence type="ECO:0000313" key="8">
    <source>
        <dbReference type="EMBL" id="MBK1668707.1"/>
    </source>
</evidence>
<gene>
    <name evidence="8" type="ORF">CKO28_11775</name>
</gene>
<dbReference type="Proteomes" id="UP001296873">
    <property type="component" value="Unassembled WGS sequence"/>
</dbReference>
<keyword evidence="5" id="KW-0520">NAD</keyword>
<evidence type="ECO:0000256" key="4">
    <source>
        <dbReference type="ARBA" id="ARBA00023002"/>
    </source>
</evidence>
<dbReference type="EMBL" id="NRRL01000028">
    <property type="protein sequence ID" value="MBK1668707.1"/>
    <property type="molecule type" value="Genomic_DNA"/>
</dbReference>
<keyword evidence="3" id="KW-0479">Metal-binding</keyword>
<dbReference type="InterPro" id="IPR024084">
    <property type="entry name" value="IsoPropMal-DH-like_dom"/>
</dbReference>
<keyword evidence="4" id="KW-0560">Oxidoreductase</keyword>
<evidence type="ECO:0000313" key="9">
    <source>
        <dbReference type="Proteomes" id="UP001296873"/>
    </source>
</evidence>
<evidence type="ECO:0000256" key="2">
    <source>
        <dbReference type="ARBA" id="ARBA00001946"/>
    </source>
</evidence>
<proteinExistence type="predicted"/>
<name>A0ABS1DFJ5_9PROT</name>
<evidence type="ECO:0000256" key="3">
    <source>
        <dbReference type="ARBA" id="ARBA00022723"/>
    </source>
</evidence>
<dbReference type="InterPro" id="IPR050501">
    <property type="entry name" value="ICDH/IPMDH"/>
</dbReference>
<comment type="cofactor">
    <cofactor evidence="1">
        <name>Mn(2+)</name>
        <dbReference type="ChEBI" id="CHEBI:29035"/>
    </cofactor>
</comment>
<sequence length="133" mass="14114">MDLNMIVSINRMPEARTFPSMFEPIHGTGLDIAGNGIANRFGPFRTAAIMVDPLSEAEPARARMTAAEQPVTSVTTFAPDLGDTAKRGQVTDRVIAAVKKGTILDRGMHSFLDRCGSPAGACMAHASEPADID</sequence>
<reference evidence="8 9" key="1">
    <citation type="journal article" date="2020" name="Microorganisms">
        <title>Osmotic Adaptation and Compatible Solute Biosynthesis of Phototrophic Bacteria as Revealed from Genome Analyses.</title>
        <authorList>
            <person name="Imhoff J.F."/>
            <person name="Rahn T."/>
            <person name="Kunzel S."/>
            <person name="Keller A."/>
            <person name="Neulinger S.C."/>
        </authorList>
    </citation>
    <scope>NUCLEOTIDE SEQUENCE [LARGE SCALE GENOMIC DNA]</scope>
    <source>
        <strain evidence="8 9">DSM 9895</strain>
    </source>
</reference>
<keyword evidence="9" id="KW-1185">Reference proteome</keyword>
<dbReference type="SUPFAM" id="SSF53659">
    <property type="entry name" value="Isocitrate/Isopropylmalate dehydrogenase-like"/>
    <property type="match status" value="1"/>
</dbReference>
<accession>A0ABS1DFJ5</accession>
<organism evidence="8 9">
    <name type="scientific">Rhodovibrio sodomensis</name>
    <dbReference type="NCBI Taxonomy" id="1088"/>
    <lineage>
        <taxon>Bacteria</taxon>
        <taxon>Pseudomonadati</taxon>
        <taxon>Pseudomonadota</taxon>
        <taxon>Alphaproteobacteria</taxon>
        <taxon>Rhodospirillales</taxon>
        <taxon>Rhodovibrionaceae</taxon>
        <taxon>Rhodovibrio</taxon>
    </lineage>
</organism>
<dbReference type="PANTHER" id="PTHR43275">
    <property type="entry name" value="D-MALATE DEHYDROGENASE [DECARBOXYLATING]"/>
    <property type="match status" value="1"/>
</dbReference>